<comment type="caution">
    <text evidence="2">The sequence shown here is derived from an EMBL/GenBank/DDBJ whole genome shotgun (WGS) entry which is preliminary data.</text>
</comment>
<dbReference type="PANTHER" id="PTHR40866:SF1">
    <property type="entry name" value="BED-TYPE DOMAIN-CONTAINING PROTEIN"/>
    <property type="match status" value="1"/>
</dbReference>
<dbReference type="AlphaFoldDB" id="A0A8T1FL08"/>
<protein>
    <submittedName>
        <fullName evidence="2">Uncharacterized protein</fullName>
    </submittedName>
</protein>
<evidence type="ECO:0000313" key="2">
    <source>
        <dbReference type="EMBL" id="KAG2970317.1"/>
    </source>
</evidence>
<dbReference type="EMBL" id="RCML01000734">
    <property type="protein sequence ID" value="KAG2970317.1"/>
    <property type="molecule type" value="Genomic_DNA"/>
</dbReference>
<accession>A0A8T1FL08</accession>
<dbReference type="PANTHER" id="PTHR40866">
    <property type="entry name" value="BED-TYPE DOMAIN-CONTAINING PROTEIN"/>
    <property type="match status" value="1"/>
</dbReference>
<proteinExistence type="predicted"/>
<dbReference type="EMBL" id="RCML01000734">
    <property type="protein sequence ID" value="KAG2970314.1"/>
    <property type="molecule type" value="Genomic_DNA"/>
</dbReference>
<dbReference type="Proteomes" id="UP000760860">
    <property type="component" value="Unassembled WGS sequence"/>
</dbReference>
<evidence type="ECO:0000313" key="1">
    <source>
        <dbReference type="EMBL" id="KAG2970314.1"/>
    </source>
</evidence>
<dbReference type="Proteomes" id="UP000697107">
    <property type="component" value="Unassembled WGS sequence"/>
</dbReference>
<name>A0A8T1FL08_9STRA</name>
<dbReference type="EMBL" id="RCMV01002228">
    <property type="protein sequence ID" value="KAG3203764.1"/>
    <property type="molecule type" value="Genomic_DNA"/>
</dbReference>
<dbReference type="VEuPathDB" id="FungiDB:PC110_g21091"/>
<evidence type="ECO:0000313" key="4">
    <source>
        <dbReference type="Proteomes" id="UP000697107"/>
    </source>
</evidence>
<dbReference type="VEuPathDB" id="FungiDB:PC110_g12230"/>
<reference evidence="2" key="1">
    <citation type="submission" date="2018-10" db="EMBL/GenBank/DDBJ databases">
        <title>Effector identification in a new, highly contiguous assembly of the strawberry crown rot pathogen Phytophthora cactorum.</title>
        <authorList>
            <person name="Armitage A.D."/>
            <person name="Nellist C.F."/>
            <person name="Bates H."/>
            <person name="Vickerstaff R.J."/>
            <person name="Harrison R.J."/>
        </authorList>
    </citation>
    <scope>NUCLEOTIDE SEQUENCE</scope>
    <source>
        <strain evidence="2">P415</strain>
        <strain evidence="3">P421</strain>
    </source>
</reference>
<gene>
    <name evidence="1" type="ORF">PC118_g16943</name>
    <name evidence="2" type="ORF">PC118_g16950</name>
    <name evidence="3" type="ORF">PC129_g22744</name>
</gene>
<organism evidence="2 4">
    <name type="scientific">Phytophthora cactorum</name>
    <dbReference type="NCBI Taxonomy" id="29920"/>
    <lineage>
        <taxon>Eukaryota</taxon>
        <taxon>Sar</taxon>
        <taxon>Stramenopiles</taxon>
        <taxon>Oomycota</taxon>
        <taxon>Peronosporomycetes</taxon>
        <taxon>Peronosporales</taxon>
        <taxon>Peronosporaceae</taxon>
        <taxon>Phytophthora</taxon>
    </lineage>
</organism>
<evidence type="ECO:0000313" key="3">
    <source>
        <dbReference type="EMBL" id="KAG3203764.1"/>
    </source>
</evidence>
<sequence>MKLLEFIQDGDDLAEYLPSPAANRTLRKLLEDLKKIGSVSKELQLKSVSIADVRSYFDALIELWPEFATYLGPRAAIVHNPHFEAGCVKVQRGESAELTRSEKAALSRFAVLEAVEQPLAADHETTGSFVEQVKKKRKTSTPTATYMLLQSVPPLQTRWSTFSVWPRPPSAFIGSVFNQLDWR</sequence>